<gene>
    <name evidence="1" type="ORF">SDC9_12486</name>
</gene>
<dbReference type="EMBL" id="VSSQ01000034">
    <property type="protein sequence ID" value="MPL66798.1"/>
    <property type="molecule type" value="Genomic_DNA"/>
</dbReference>
<name>A0A644TIN3_9ZZZZ</name>
<proteinExistence type="predicted"/>
<organism evidence="1">
    <name type="scientific">bioreactor metagenome</name>
    <dbReference type="NCBI Taxonomy" id="1076179"/>
    <lineage>
        <taxon>unclassified sequences</taxon>
        <taxon>metagenomes</taxon>
        <taxon>ecological metagenomes</taxon>
    </lineage>
</organism>
<sequence length="96" mass="10490">MLAIVTHSPKPQEPENRLLLSFKKFLHGPVAFARCDVEDENVGKHASSNVLRSEDIEIASNCLFSLRISRAGPNAGEPCVARLGCMLRKTESPPSC</sequence>
<reference evidence="1" key="1">
    <citation type="submission" date="2019-08" db="EMBL/GenBank/DDBJ databases">
        <authorList>
            <person name="Kucharzyk K."/>
            <person name="Murdoch R.W."/>
            <person name="Higgins S."/>
            <person name="Loffler F."/>
        </authorList>
    </citation>
    <scope>NUCLEOTIDE SEQUENCE</scope>
</reference>
<accession>A0A644TIN3</accession>
<evidence type="ECO:0000313" key="1">
    <source>
        <dbReference type="EMBL" id="MPL66798.1"/>
    </source>
</evidence>
<protein>
    <submittedName>
        <fullName evidence="1">Uncharacterized protein</fullName>
    </submittedName>
</protein>
<comment type="caution">
    <text evidence="1">The sequence shown here is derived from an EMBL/GenBank/DDBJ whole genome shotgun (WGS) entry which is preliminary data.</text>
</comment>
<dbReference type="AlphaFoldDB" id="A0A644TIN3"/>